<evidence type="ECO:0000313" key="1">
    <source>
        <dbReference type="EMBL" id="PUE58225.1"/>
    </source>
</evidence>
<organism evidence="1 2">
    <name type="scientific">Limnohabitans curvus</name>
    <dbReference type="NCBI Taxonomy" id="323423"/>
    <lineage>
        <taxon>Bacteria</taxon>
        <taxon>Pseudomonadati</taxon>
        <taxon>Pseudomonadota</taxon>
        <taxon>Betaproteobacteria</taxon>
        <taxon>Burkholderiales</taxon>
        <taxon>Comamonadaceae</taxon>
        <taxon>Limnohabitans</taxon>
    </lineage>
</organism>
<dbReference type="EMBL" id="NESP01000001">
    <property type="protein sequence ID" value="PUE58225.1"/>
    <property type="molecule type" value="Genomic_DNA"/>
</dbReference>
<dbReference type="AlphaFoldDB" id="A0A315ENB4"/>
<accession>A0A315ENB4</accession>
<proteinExistence type="predicted"/>
<keyword evidence="2" id="KW-1185">Reference proteome</keyword>
<comment type="caution">
    <text evidence="1">The sequence shown here is derived from an EMBL/GenBank/DDBJ whole genome shotgun (WGS) entry which is preliminary data.</text>
</comment>
<gene>
    <name evidence="1" type="ORF">B9Z44_00550</name>
</gene>
<evidence type="ECO:0000313" key="2">
    <source>
        <dbReference type="Proteomes" id="UP000251341"/>
    </source>
</evidence>
<protein>
    <submittedName>
        <fullName evidence="1">Uncharacterized protein</fullName>
    </submittedName>
</protein>
<reference evidence="1 2" key="1">
    <citation type="submission" date="2017-04" db="EMBL/GenBank/DDBJ databases">
        <title>Unexpected and diverse lifestyles within the genus Limnohabitans.</title>
        <authorList>
            <person name="Kasalicky V."/>
            <person name="Mehrshad M."/>
            <person name="Andrei S.-A."/>
            <person name="Salcher M."/>
            <person name="Kratochvilova H."/>
            <person name="Simek K."/>
            <person name="Ghai R."/>
        </authorList>
    </citation>
    <scope>NUCLEOTIDE SEQUENCE [LARGE SCALE GENOMIC DNA]</scope>
    <source>
        <strain evidence="1 2">MWH-C5</strain>
    </source>
</reference>
<sequence>MDKVALDARVNEGLTVLAKAIGIFTSHYALDVSYDVEILVQDHSIILKGRVVPAPSSAPKMHLSAEEMQALFEMNN</sequence>
<name>A0A315ENB4_9BURK</name>
<dbReference type="Proteomes" id="UP000251341">
    <property type="component" value="Unassembled WGS sequence"/>
</dbReference>